<dbReference type="SUPFAM" id="SSF56300">
    <property type="entry name" value="Metallo-dependent phosphatases"/>
    <property type="match status" value="1"/>
</dbReference>
<dbReference type="Pfam" id="PF09423">
    <property type="entry name" value="PhoD"/>
    <property type="match status" value="1"/>
</dbReference>
<dbReference type="InterPro" id="IPR029052">
    <property type="entry name" value="Metallo-depent_PP-like"/>
</dbReference>
<evidence type="ECO:0000259" key="3">
    <source>
        <dbReference type="Pfam" id="PF16655"/>
    </source>
</evidence>
<feature type="chain" id="PRO_5046462927" evidence="1">
    <location>
        <begin position="32"/>
        <end position="515"/>
    </location>
</feature>
<name>A0ABQ1U8Z5_9NOCA</name>
<organism evidence="4 5">
    <name type="scientific">Williamsia phyllosphaerae</name>
    <dbReference type="NCBI Taxonomy" id="885042"/>
    <lineage>
        <taxon>Bacteria</taxon>
        <taxon>Bacillati</taxon>
        <taxon>Actinomycetota</taxon>
        <taxon>Actinomycetes</taxon>
        <taxon>Mycobacteriales</taxon>
        <taxon>Nocardiaceae</taxon>
        <taxon>Williamsia</taxon>
    </lineage>
</organism>
<accession>A0ABQ1U8Z5</accession>
<dbReference type="PROSITE" id="PS51318">
    <property type="entry name" value="TAT"/>
    <property type="match status" value="1"/>
</dbReference>
<evidence type="ECO:0000256" key="1">
    <source>
        <dbReference type="SAM" id="SignalP"/>
    </source>
</evidence>
<feature type="signal peptide" evidence="1">
    <location>
        <begin position="1"/>
        <end position="31"/>
    </location>
</feature>
<evidence type="ECO:0000313" key="5">
    <source>
        <dbReference type="Proteomes" id="UP000632454"/>
    </source>
</evidence>
<dbReference type="Gene3D" id="3.60.21.70">
    <property type="entry name" value="PhoD-like phosphatase"/>
    <property type="match status" value="1"/>
</dbReference>
<feature type="domain" description="PhoD-like phosphatase metallophosphatase" evidence="2">
    <location>
        <begin position="149"/>
        <end position="498"/>
    </location>
</feature>
<keyword evidence="1" id="KW-0732">Signal</keyword>
<reference evidence="5" key="1">
    <citation type="journal article" date="2019" name="Int. J. Syst. Evol. Microbiol.">
        <title>The Global Catalogue of Microorganisms (GCM) 10K type strain sequencing project: providing services to taxonomists for standard genome sequencing and annotation.</title>
        <authorList>
            <consortium name="The Broad Institute Genomics Platform"/>
            <consortium name="The Broad Institute Genome Sequencing Center for Infectious Disease"/>
            <person name="Wu L."/>
            <person name="Ma J."/>
        </authorList>
    </citation>
    <scope>NUCLEOTIDE SEQUENCE [LARGE SCALE GENOMIC DNA]</scope>
    <source>
        <strain evidence="5">CCM 7855</strain>
    </source>
</reference>
<dbReference type="Pfam" id="PF16655">
    <property type="entry name" value="PhoD_N"/>
    <property type="match status" value="1"/>
</dbReference>
<dbReference type="EMBL" id="BMCS01000001">
    <property type="protein sequence ID" value="GGF12005.1"/>
    <property type="molecule type" value="Genomic_DNA"/>
</dbReference>
<dbReference type="CDD" id="cd07389">
    <property type="entry name" value="MPP_PhoD"/>
    <property type="match status" value="1"/>
</dbReference>
<dbReference type="InterPro" id="IPR032093">
    <property type="entry name" value="PhoD_N"/>
</dbReference>
<sequence>MSVSRRALLRSSAAAGLLVPASGLLTPQASAAPALIRARPTLSHGIASGDPRTDGALIWARSDSPARMIVETSLFENFAFPRRFTGPLLTPATDGTGRVRVTGHPAGATIHYRVTLLSDRGTRSQPLTGTFRTAPLLPGAVKLNWSGDVVGQGWGINEAIGGLHGFSTLADRNADLFIHSGDTVYADGPLKETVTLDDGRVWRNVVTEAKSDVAQTLDQYRGNYNYNMTDRNYRRFAASTTQLVQWDDHETFNNWFPGEIVANPAYTQEKRADVLSARALQAFHEWQPVSRVDAVDGRVYRKVSYGPLLDIFVLDMRSYKDSNSNARKQSGHILGARQARWLVDGLNSSRAVWKIVANDLPLGIVVPDTTYGDKDGIEAVGQGDNGKPLGRETELAQILSRTKRVRNVVWLTADVHYTAANRYDPSRAAFTDFHPFWEFVSGPLHAGAFPAGKLDGTFGIDQVFVHAPTTANVSPITTEFQHFGEVRIDGLGGTFTVDLCDTSGKLLHRTVIPRE</sequence>
<dbReference type="Proteomes" id="UP000632454">
    <property type="component" value="Unassembled WGS sequence"/>
</dbReference>
<dbReference type="InterPro" id="IPR006311">
    <property type="entry name" value="TAT_signal"/>
</dbReference>
<keyword evidence="5" id="KW-1185">Reference proteome</keyword>
<protein>
    <submittedName>
        <fullName evidence="4">Phosphodiesterase/alkaline phosphatase</fullName>
    </submittedName>
</protein>
<dbReference type="RefSeq" id="WP_188486603.1">
    <property type="nucleotide sequence ID" value="NZ_BMCS01000001.1"/>
</dbReference>
<evidence type="ECO:0000313" key="4">
    <source>
        <dbReference type="EMBL" id="GGF12005.1"/>
    </source>
</evidence>
<proteinExistence type="predicted"/>
<dbReference type="PANTHER" id="PTHR43606:SF1">
    <property type="entry name" value="PHOD-LIKE PHOSPHATASE METALLOPHOSPHATASE DOMAIN-CONTAINING PROTEIN"/>
    <property type="match status" value="1"/>
</dbReference>
<dbReference type="Gene3D" id="2.60.40.380">
    <property type="entry name" value="Purple acid phosphatase-like, N-terminal"/>
    <property type="match status" value="1"/>
</dbReference>
<dbReference type="InterPro" id="IPR052900">
    <property type="entry name" value="Phospholipid_Metab_Enz"/>
</dbReference>
<dbReference type="InterPro" id="IPR038607">
    <property type="entry name" value="PhoD-like_sf"/>
</dbReference>
<feature type="domain" description="Phospholipase D N-terminal" evidence="3">
    <location>
        <begin position="44"/>
        <end position="133"/>
    </location>
</feature>
<dbReference type="PANTHER" id="PTHR43606">
    <property type="entry name" value="PHOSPHATASE, PUTATIVE (AFU_ORTHOLOGUE AFUA_6G08710)-RELATED"/>
    <property type="match status" value="1"/>
</dbReference>
<comment type="caution">
    <text evidence="4">The sequence shown here is derived from an EMBL/GenBank/DDBJ whole genome shotgun (WGS) entry which is preliminary data.</text>
</comment>
<gene>
    <name evidence="4" type="ORF">GCM10007298_04940</name>
</gene>
<evidence type="ECO:0000259" key="2">
    <source>
        <dbReference type="Pfam" id="PF09423"/>
    </source>
</evidence>
<dbReference type="InterPro" id="IPR018946">
    <property type="entry name" value="PhoD-like_MPP"/>
</dbReference>